<dbReference type="GO" id="GO:0008198">
    <property type="term" value="F:ferrous iron binding"/>
    <property type="evidence" value="ECO:0007669"/>
    <property type="project" value="InterPro"/>
</dbReference>
<protein>
    <recommendedName>
        <fullName evidence="6">Metapyrocatechase</fullName>
        <ecNumber evidence="5">1.13.11.2</ecNumber>
    </recommendedName>
    <alternativeName>
        <fullName evidence="14">CatO2ase</fullName>
    </alternativeName>
    <alternativeName>
        <fullName evidence="13">Catechol 2,3-dioxygenase</fullName>
    </alternativeName>
</protein>
<keyword evidence="19" id="KW-1185">Reference proteome</keyword>
<evidence type="ECO:0000256" key="7">
    <source>
        <dbReference type="ARBA" id="ARBA00022723"/>
    </source>
</evidence>
<feature type="region of interest" description="Disordered" evidence="16">
    <location>
        <begin position="22"/>
        <end position="47"/>
    </location>
</feature>
<evidence type="ECO:0000256" key="6">
    <source>
        <dbReference type="ARBA" id="ARBA00022190"/>
    </source>
</evidence>
<dbReference type="PROSITE" id="PS00082">
    <property type="entry name" value="EXTRADIOL_DIOXYGENAS"/>
    <property type="match status" value="1"/>
</dbReference>
<dbReference type="PANTHER" id="PTHR21366">
    <property type="entry name" value="GLYOXALASE FAMILY PROTEIN"/>
    <property type="match status" value="1"/>
</dbReference>
<feature type="domain" description="VOC" evidence="17">
    <location>
        <begin position="69"/>
        <end position="183"/>
    </location>
</feature>
<evidence type="ECO:0000256" key="16">
    <source>
        <dbReference type="SAM" id="MobiDB-lite"/>
    </source>
</evidence>
<evidence type="ECO:0000256" key="13">
    <source>
        <dbReference type="ARBA" id="ARBA00030369"/>
    </source>
</evidence>
<dbReference type="Proteomes" id="UP000198649">
    <property type="component" value="Unassembled WGS sequence"/>
</dbReference>
<dbReference type="Pfam" id="PF22247">
    <property type="entry name" value="Diox-like_N"/>
    <property type="match status" value="1"/>
</dbReference>
<evidence type="ECO:0000256" key="1">
    <source>
        <dbReference type="ARBA" id="ARBA00000163"/>
    </source>
</evidence>
<dbReference type="EC" id="1.13.11.2" evidence="5"/>
<name>A0A1I3NK52_9ACTN</name>
<dbReference type="InterPro" id="IPR050383">
    <property type="entry name" value="GlyoxalaseI/FosfomycinResist"/>
</dbReference>
<organism evidence="18 19">
    <name type="scientific">Nocardioides psychrotolerans</name>
    <dbReference type="NCBI Taxonomy" id="1005945"/>
    <lineage>
        <taxon>Bacteria</taxon>
        <taxon>Bacillati</taxon>
        <taxon>Actinomycetota</taxon>
        <taxon>Actinomycetes</taxon>
        <taxon>Propionibacteriales</taxon>
        <taxon>Nocardioidaceae</taxon>
        <taxon>Nocardioides</taxon>
    </lineage>
</organism>
<evidence type="ECO:0000256" key="5">
    <source>
        <dbReference type="ARBA" id="ARBA00013117"/>
    </source>
</evidence>
<dbReference type="InterPro" id="IPR017624">
    <property type="entry name" value="Catechol_2-3_dOase"/>
</dbReference>
<comment type="similarity">
    <text evidence="3 15">Belongs to the extradiol ring-cleavage dioxygenase family.</text>
</comment>
<dbReference type="PROSITE" id="PS51819">
    <property type="entry name" value="VOC"/>
    <property type="match status" value="2"/>
</dbReference>
<evidence type="ECO:0000256" key="3">
    <source>
        <dbReference type="ARBA" id="ARBA00008784"/>
    </source>
</evidence>
<dbReference type="InterPro" id="IPR054560">
    <property type="entry name" value="XylE-like_N"/>
</dbReference>
<dbReference type="Pfam" id="PF00903">
    <property type="entry name" value="Glyoxalase"/>
    <property type="match status" value="1"/>
</dbReference>
<evidence type="ECO:0000256" key="12">
    <source>
        <dbReference type="ARBA" id="ARBA00023004"/>
    </source>
</evidence>
<sequence length="370" mass="41603">MGANYGHMVDVNDVTEHADLAEGTPAGTRREFAPDAPPDGARFDPSDTRQAHAYGERGKMPRRPQGILRLGHVDTTVTDLDLASAYYTGVMGMEITARTEDSVYLKCWDEEDHHSLRLRYAPRQGMDLMSFKVHHEDDLADLENKVTRYGFPVERISKGETLGQGESVRFATPSGHLMELVADVEKVGASGRRRTPDPATDDQPFPRDKICPPRLDHMLINAEEVGESTQFFMDVLGFRMTEQLLDGNGHQLGSWLERSNSPHDLAIVHGPNGGLHHFAFWLDDWDDVRDAADVLAYNGIQLDVGPTRHGITRGSTIYFFDPLGTRNEVFTGGYRPDPDFPTLTWTEDNIGRAIFYYEGQVNERFMRVHT</sequence>
<comment type="subunit">
    <text evidence="4">Homotetramer.</text>
</comment>
<evidence type="ECO:0000259" key="17">
    <source>
        <dbReference type="PROSITE" id="PS51819"/>
    </source>
</evidence>
<dbReference type="AlphaFoldDB" id="A0A1I3NK52"/>
<dbReference type="InterPro" id="IPR004360">
    <property type="entry name" value="Glyas_Fos-R_dOase_dom"/>
</dbReference>
<dbReference type="GO" id="GO:0018577">
    <property type="term" value="F:catechol 2,3-dioxygenase activity"/>
    <property type="evidence" value="ECO:0007669"/>
    <property type="project" value="UniProtKB-EC"/>
</dbReference>
<keyword evidence="8" id="KW-0677">Repeat</keyword>
<reference evidence="18 19" key="1">
    <citation type="submission" date="2016-10" db="EMBL/GenBank/DDBJ databases">
        <authorList>
            <person name="de Groot N.N."/>
        </authorList>
    </citation>
    <scope>NUCLEOTIDE SEQUENCE [LARGE SCALE GENOMIC DNA]</scope>
    <source>
        <strain evidence="18 19">CGMCC 1.11156</strain>
    </source>
</reference>
<evidence type="ECO:0000313" key="19">
    <source>
        <dbReference type="Proteomes" id="UP000198649"/>
    </source>
</evidence>
<accession>A0A1I3NK52</accession>
<dbReference type="SUPFAM" id="SSF54593">
    <property type="entry name" value="Glyoxalase/Bleomycin resistance protein/Dihydroxybiphenyl dioxygenase"/>
    <property type="match status" value="1"/>
</dbReference>
<dbReference type="Gene3D" id="3.10.180.10">
    <property type="entry name" value="2,3-Dihydroxybiphenyl 1,2-Dioxygenase, domain 1"/>
    <property type="match status" value="2"/>
</dbReference>
<evidence type="ECO:0000256" key="2">
    <source>
        <dbReference type="ARBA" id="ARBA00001954"/>
    </source>
</evidence>
<evidence type="ECO:0000256" key="8">
    <source>
        <dbReference type="ARBA" id="ARBA00022737"/>
    </source>
</evidence>
<dbReference type="InterPro" id="IPR000486">
    <property type="entry name" value="Xdiol_ring_cleave_dOase_1/2"/>
</dbReference>
<evidence type="ECO:0000256" key="9">
    <source>
        <dbReference type="ARBA" id="ARBA00022797"/>
    </source>
</evidence>
<evidence type="ECO:0000256" key="11">
    <source>
        <dbReference type="ARBA" id="ARBA00023002"/>
    </source>
</evidence>
<evidence type="ECO:0000256" key="14">
    <source>
        <dbReference type="ARBA" id="ARBA00031146"/>
    </source>
</evidence>
<keyword evidence="10 15" id="KW-0223">Dioxygenase</keyword>
<evidence type="ECO:0000256" key="10">
    <source>
        <dbReference type="ARBA" id="ARBA00022964"/>
    </source>
</evidence>
<evidence type="ECO:0000256" key="15">
    <source>
        <dbReference type="RuleBase" id="RU000683"/>
    </source>
</evidence>
<comment type="catalytic activity">
    <reaction evidence="1">
        <text>catechol + O2 = (2Z,4E)-2-hydroxy-6-oxohexa-2,4-dienoate + H(+)</text>
        <dbReference type="Rhea" id="RHEA:17337"/>
        <dbReference type="ChEBI" id="CHEBI:15378"/>
        <dbReference type="ChEBI" id="CHEBI:15379"/>
        <dbReference type="ChEBI" id="CHEBI:18135"/>
        <dbReference type="ChEBI" id="CHEBI:71198"/>
        <dbReference type="EC" id="1.13.11.2"/>
    </reaction>
</comment>
<dbReference type="EMBL" id="FOQG01000018">
    <property type="protein sequence ID" value="SFJ09693.1"/>
    <property type="molecule type" value="Genomic_DNA"/>
</dbReference>
<evidence type="ECO:0000256" key="4">
    <source>
        <dbReference type="ARBA" id="ARBA00011881"/>
    </source>
</evidence>
<dbReference type="InterPro" id="IPR029068">
    <property type="entry name" value="Glyas_Bleomycin-R_OHBP_Dase"/>
</dbReference>
<keyword evidence="7" id="KW-0479">Metal-binding</keyword>
<dbReference type="NCBIfam" id="TIGR03211">
    <property type="entry name" value="catechol_2_3"/>
    <property type="match status" value="1"/>
</dbReference>
<keyword evidence="9 15" id="KW-0058">Aromatic hydrocarbons catabolism</keyword>
<gene>
    <name evidence="18" type="ORF">SAMN05216561_11832</name>
</gene>
<keyword evidence="11 15" id="KW-0560">Oxidoreductase</keyword>
<comment type="cofactor">
    <cofactor evidence="2 15">
        <name>Fe(2+)</name>
        <dbReference type="ChEBI" id="CHEBI:29033"/>
    </cofactor>
</comment>
<keyword evidence="12 15" id="KW-0408">Iron</keyword>
<feature type="region of interest" description="Disordered" evidence="16">
    <location>
        <begin position="187"/>
        <end position="208"/>
    </location>
</feature>
<evidence type="ECO:0000313" key="18">
    <source>
        <dbReference type="EMBL" id="SFJ09693.1"/>
    </source>
</evidence>
<dbReference type="InterPro" id="IPR037523">
    <property type="entry name" value="VOC_core"/>
</dbReference>
<dbReference type="STRING" id="1005945.SAMN05216561_11832"/>
<feature type="domain" description="VOC" evidence="17">
    <location>
        <begin position="214"/>
        <end position="332"/>
    </location>
</feature>
<proteinExistence type="inferred from homology"/>